<comment type="caution">
    <text evidence="1">The sequence shown here is derived from an EMBL/GenBank/DDBJ whole genome shotgun (WGS) entry which is preliminary data.</text>
</comment>
<dbReference type="Gene3D" id="1.20.58.1000">
    <property type="entry name" value="Metal-sensitive repressor, helix protomer"/>
    <property type="match status" value="1"/>
</dbReference>
<dbReference type="GO" id="GO:0045892">
    <property type="term" value="P:negative regulation of DNA-templated transcription"/>
    <property type="evidence" value="ECO:0007669"/>
    <property type="project" value="UniProtKB-ARBA"/>
</dbReference>
<dbReference type="Pfam" id="PF02583">
    <property type="entry name" value="Trns_repr_metal"/>
    <property type="match status" value="1"/>
</dbReference>
<gene>
    <name evidence="1" type="ORF">C6I21_14785</name>
</gene>
<dbReference type="RefSeq" id="WP_105960248.1">
    <property type="nucleotide sequence ID" value="NZ_PVNS01000016.1"/>
</dbReference>
<evidence type="ECO:0000313" key="1">
    <source>
        <dbReference type="EMBL" id="PRO64460.1"/>
    </source>
</evidence>
<dbReference type="OrthoDB" id="9811244at2"/>
<dbReference type="GO" id="GO:0046872">
    <property type="term" value="F:metal ion binding"/>
    <property type="evidence" value="ECO:0007669"/>
    <property type="project" value="InterPro"/>
</dbReference>
<dbReference type="AlphaFoldDB" id="A0A2P6MDW2"/>
<dbReference type="PANTHER" id="PTHR33677">
    <property type="entry name" value="TRANSCRIPTIONAL REPRESSOR FRMR-RELATED"/>
    <property type="match status" value="1"/>
</dbReference>
<dbReference type="EMBL" id="PVNS01000016">
    <property type="protein sequence ID" value="PRO64460.1"/>
    <property type="molecule type" value="Genomic_DNA"/>
</dbReference>
<evidence type="ECO:0000313" key="2">
    <source>
        <dbReference type="Proteomes" id="UP000243650"/>
    </source>
</evidence>
<keyword evidence="2" id="KW-1185">Reference proteome</keyword>
<organism evidence="1 2">
    <name type="scientific">Alkalicoccus urumqiensis</name>
    <name type="common">Bacillus urumqiensis</name>
    <dbReference type="NCBI Taxonomy" id="1548213"/>
    <lineage>
        <taxon>Bacteria</taxon>
        <taxon>Bacillati</taxon>
        <taxon>Bacillota</taxon>
        <taxon>Bacilli</taxon>
        <taxon>Bacillales</taxon>
        <taxon>Bacillaceae</taxon>
        <taxon>Alkalicoccus</taxon>
    </lineage>
</organism>
<dbReference type="PANTHER" id="PTHR33677:SF3">
    <property type="entry name" value="COPPER-SENSING TRANSCRIPTIONAL REPRESSOR RICR"/>
    <property type="match status" value="1"/>
</dbReference>
<dbReference type="GO" id="GO:0003677">
    <property type="term" value="F:DNA binding"/>
    <property type="evidence" value="ECO:0007669"/>
    <property type="project" value="InterPro"/>
</dbReference>
<accession>A0A2P6MDW2</accession>
<dbReference type="Proteomes" id="UP000243650">
    <property type="component" value="Unassembled WGS sequence"/>
</dbReference>
<reference evidence="1 2" key="1">
    <citation type="submission" date="2018-03" db="EMBL/GenBank/DDBJ databases">
        <title>Bacillus urumqiensis sp. nov., a moderately haloalkaliphilic bacterium isolated from a salt lake.</title>
        <authorList>
            <person name="Zhao B."/>
            <person name="Liao Z."/>
        </authorList>
    </citation>
    <scope>NUCLEOTIDE SEQUENCE [LARGE SCALE GENOMIC DNA]</scope>
    <source>
        <strain evidence="1 2">BZ-SZ-XJ18</strain>
    </source>
</reference>
<dbReference type="InterPro" id="IPR038390">
    <property type="entry name" value="Metal_Tscrpt_repr_sf"/>
</dbReference>
<name>A0A2P6MDW2_ALKUR</name>
<protein>
    <submittedName>
        <fullName evidence="1">Transcriptional regulator</fullName>
    </submittedName>
</protein>
<proteinExistence type="predicted"/>
<dbReference type="InterPro" id="IPR003735">
    <property type="entry name" value="Metal_Tscrpt_repr"/>
</dbReference>
<sequence length="95" mass="10997">MEHKVHSRTPEEKKQLQQRLRRVEGQVRGLQQMIEEDRYCIDILIQLSAVQNALKKTGYEILEDHTKGCVTNAVENGDGDAVMDELMQVIRQFSK</sequence>